<feature type="domain" description="Glycosyl transferase family 1" evidence="1">
    <location>
        <begin position="171"/>
        <end position="331"/>
    </location>
</feature>
<sequence>MDNTNILYITFVDFDEQKSGSSVRPKKIYDAFNSIGVNVKLLEGQQNNKKSRWEKVWKYFKEIKNKKYDLCYVEPPSGVIFNICDHLLLLYISKIKKVPTGVFYRDAFWKLSEDYPKKGLKTKIIVLMHKFDWNIFKITSKVIYFPSESFAEHFHHDKKVILMPGAEKIEGLSNGDDNTFIYVGGIEGGYGADLLLSSFKSAYNINKDIKLNLVCRNENDITNKYKDEEWLNLFIGKSGKDELKEIYDKSKYSIVTFNKGGYMDLAVPIKLFEYISYEKPILSTDCKEISKIINKYNIGKVAKHNSEDLSKAIIEMISDEKSYIIYKDNIKNKVLKDSLWVDRVLVVMDTLLD</sequence>
<organism evidence="2 3">
    <name type="scientific">Clostridium gasigenes</name>
    <dbReference type="NCBI Taxonomy" id="94869"/>
    <lineage>
        <taxon>Bacteria</taxon>
        <taxon>Bacillati</taxon>
        <taxon>Bacillota</taxon>
        <taxon>Clostridia</taxon>
        <taxon>Eubacteriales</taxon>
        <taxon>Clostridiaceae</taxon>
        <taxon>Clostridium</taxon>
    </lineage>
</organism>
<proteinExistence type="predicted"/>
<protein>
    <submittedName>
        <fullName evidence="2">Glycosyltransferase involved in cell wall bisynthesis</fullName>
    </submittedName>
</protein>
<gene>
    <name evidence="2" type="ORF">SAMN04488529_10731</name>
</gene>
<dbReference type="RefSeq" id="WP_089970187.1">
    <property type="nucleotide sequence ID" value="NZ_FNJM01000007.1"/>
</dbReference>
<keyword evidence="2" id="KW-0808">Transferase</keyword>
<dbReference type="SUPFAM" id="SSF53756">
    <property type="entry name" value="UDP-Glycosyltransferase/glycogen phosphorylase"/>
    <property type="match status" value="1"/>
</dbReference>
<evidence type="ECO:0000313" key="3">
    <source>
        <dbReference type="Proteomes" id="UP000198597"/>
    </source>
</evidence>
<dbReference type="Gene3D" id="3.40.50.2000">
    <property type="entry name" value="Glycogen Phosphorylase B"/>
    <property type="match status" value="1"/>
</dbReference>
<dbReference type="Pfam" id="PF00534">
    <property type="entry name" value="Glycos_transf_1"/>
    <property type="match status" value="1"/>
</dbReference>
<evidence type="ECO:0000313" key="2">
    <source>
        <dbReference type="EMBL" id="SDP53235.1"/>
    </source>
</evidence>
<dbReference type="OrthoDB" id="9801492at2"/>
<accession>A0A1H0THB5</accession>
<dbReference type="AlphaFoldDB" id="A0A1H0THB5"/>
<evidence type="ECO:0000259" key="1">
    <source>
        <dbReference type="Pfam" id="PF00534"/>
    </source>
</evidence>
<dbReference type="InterPro" id="IPR001296">
    <property type="entry name" value="Glyco_trans_1"/>
</dbReference>
<dbReference type="STRING" id="94869.SAMN04488529_10731"/>
<keyword evidence="3" id="KW-1185">Reference proteome</keyword>
<dbReference type="Proteomes" id="UP000198597">
    <property type="component" value="Unassembled WGS sequence"/>
</dbReference>
<dbReference type="GO" id="GO:0016757">
    <property type="term" value="F:glycosyltransferase activity"/>
    <property type="evidence" value="ECO:0007669"/>
    <property type="project" value="InterPro"/>
</dbReference>
<dbReference type="EMBL" id="FNJM01000007">
    <property type="protein sequence ID" value="SDP53235.1"/>
    <property type="molecule type" value="Genomic_DNA"/>
</dbReference>
<name>A0A1H0THB5_9CLOT</name>
<reference evidence="2 3" key="1">
    <citation type="submission" date="2016-10" db="EMBL/GenBank/DDBJ databases">
        <authorList>
            <person name="de Groot N.N."/>
        </authorList>
    </citation>
    <scope>NUCLEOTIDE SEQUENCE [LARGE SCALE GENOMIC DNA]</scope>
    <source>
        <strain evidence="2 3">DSM 12272</strain>
    </source>
</reference>